<dbReference type="Pfam" id="PF01547">
    <property type="entry name" value="SBP_bac_1"/>
    <property type="match status" value="1"/>
</dbReference>
<dbReference type="GO" id="GO:0055052">
    <property type="term" value="C:ATP-binding cassette (ABC) transporter complex, substrate-binding subunit-containing"/>
    <property type="evidence" value="ECO:0007669"/>
    <property type="project" value="TreeGrafter"/>
</dbReference>
<feature type="signal peptide" evidence="4">
    <location>
        <begin position="1"/>
        <end position="22"/>
    </location>
</feature>
<dbReference type="AlphaFoldDB" id="A0AAU2W1D3"/>
<proteinExistence type="inferred from homology"/>
<dbReference type="PANTHER" id="PTHR30061">
    <property type="entry name" value="MALTOSE-BINDING PERIPLASMIC PROTEIN"/>
    <property type="match status" value="1"/>
</dbReference>
<reference evidence="5" key="1">
    <citation type="submission" date="2022-10" db="EMBL/GenBank/DDBJ databases">
        <title>The complete genomes of actinobacterial strains from the NBC collection.</title>
        <authorList>
            <person name="Joergensen T.S."/>
            <person name="Alvarez Arevalo M."/>
            <person name="Sterndorff E.B."/>
            <person name="Faurdal D."/>
            <person name="Vuksanovic O."/>
            <person name="Mourched A.-S."/>
            <person name="Charusanti P."/>
            <person name="Shaw S."/>
            <person name="Blin K."/>
            <person name="Weber T."/>
        </authorList>
    </citation>
    <scope>NUCLEOTIDE SEQUENCE</scope>
    <source>
        <strain evidence="5">NBC_00008</strain>
    </source>
</reference>
<comment type="similarity">
    <text evidence="1">Belongs to the bacterial solute-binding protein 1 family.</text>
</comment>
<evidence type="ECO:0000313" key="5">
    <source>
        <dbReference type="EMBL" id="WTW73621.1"/>
    </source>
</evidence>
<protein>
    <submittedName>
        <fullName evidence="5">Extracellular solute-binding protein</fullName>
    </submittedName>
</protein>
<evidence type="ECO:0000256" key="4">
    <source>
        <dbReference type="SAM" id="SignalP"/>
    </source>
</evidence>
<dbReference type="GO" id="GO:0015768">
    <property type="term" value="P:maltose transport"/>
    <property type="evidence" value="ECO:0007669"/>
    <property type="project" value="TreeGrafter"/>
</dbReference>
<feature type="chain" id="PRO_5043894991" evidence="4">
    <location>
        <begin position="23"/>
        <end position="416"/>
    </location>
</feature>
<evidence type="ECO:0000256" key="1">
    <source>
        <dbReference type="ARBA" id="ARBA00008520"/>
    </source>
</evidence>
<dbReference type="PROSITE" id="PS51257">
    <property type="entry name" value="PROKAR_LIPOPROTEIN"/>
    <property type="match status" value="1"/>
</dbReference>
<evidence type="ECO:0000256" key="3">
    <source>
        <dbReference type="ARBA" id="ARBA00022729"/>
    </source>
</evidence>
<accession>A0AAU2W1D3</accession>
<dbReference type="PANTHER" id="PTHR30061:SF50">
    <property type="entry name" value="MALTOSE_MALTODEXTRIN-BINDING PERIPLASMIC PROTEIN"/>
    <property type="match status" value="1"/>
</dbReference>
<evidence type="ECO:0000256" key="2">
    <source>
        <dbReference type="ARBA" id="ARBA00022448"/>
    </source>
</evidence>
<sequence length="416" mass="44341">MTRTARTVRSAVTAATMVTALALTGCGGSGSDQAKADSKQTLTVWAMGEEGNRIQTVAKEFTAKHPNITVKVTPVGWDVVHQKLLSAAAAGTLPDMAQMGSTMMGEFIELGSLEPVDTKVFHENDFFPATWKGNVVDGTAYGVPWYADTRALYYRTDLAEKAGIDKAPATWKDMRAMAAAYKNKAGTDWGLSLQPGGAGAWQGWAPFLFSAGGSLLGKDGRPALDSPESVEALTEFQRYFDAGLAKKNFVPGQDVVKDFAADRMPMFVSGPWIVQNLAEQPELKGKWKVAPVPAGKSSTSWVGGASLVTFKDSGHKAAAEEFTKFLTTPEMQAHWYETSKALPANKAAWDQPALKNGGASLAVFEKSLATAKDIPPLSKWEEFIAQIDSALEKVSAGADPAATAAKLQKATEGLVD</sequence>
<dbReference type="Gene3D" id="3.40.190.10">
    <property type="entry name" value="Periplasmic binding protein-like II"/>
    <property type="match status" value="2"/>
</dbReference>
<name>A0AAU2W1D3_9ACTN</name>
<dbReference type="InterPro" id="IPR006059">
    <property type="entry name" value="SBP"/>
</dbReference>
<dbReference type="SUPFAM" id="SSF53850">
    <property type="entry name" value="Periplasmic binding protein-like II"/>
    <property type="match status" value="1"/>
</dbReference>
<keyword evidence="3 4" id="KW-0732">Signal</keyword>
<organism evidence="5">
    <name type="scientific">Streptomyces sp. NBC_00008</name>
    <dbReference type="NCBI Taxonomy" id="2903610"/>
    <lineage>
        <taxon>Bacteria</taxon>
        <taxon>Bacillati</taxon>
        <taxon>Actinomycetota</taxon>
        <taxon>Actinomycetes</taxon>
        <taxon>Kitasatosporales</taxon>
        <taxon>Streptomycetaceae</taxon>
        <taxon>Streptomyces</taxon>
    </lineage>
</organism>
<keyword evidence="2" id="KW-0813">Transport</keyword>
<dbReference type="GO" id="GO:0042956">
    <property type="term" value="P:maltodextrin transmembrane transport"/>
    <property type="evidence" value="ECO:0007669"/>
    <property type="project" value="TreeGrafter"/>
</dbReference>
<dbReference type="EMBL" id="CP108313">
    <property type="protein sequence ID" value="WTW73621.1"/>
    <property type="molecule type" value="Genomic_DNA"/>
</dbReference>
<gene>
    <name evidence="5" type="ORF">OG398_37970</name>
</gene>
<dbReference type="GO" id="GO:1901982">
    <property type="term" value="F:maltose binding"/>
    <property type="evidence" value="ECO:0007669"/>
    <property type="project" value="TreeGrafter"/>
</dbReference>